<dbReference type="AlphaFoldDB" id="H8GTP0"/>
<accession>H8GTP0</accession>
<reference evidence="1 2" key="1">
    <citation type="journal article" date="2012" name="PLoS ONE">
        <title>Genome sequence and transcriptome analysis of the radioresistant bacterium Deinococcus gobiensis: insights into the extreme environmental adaptations.</title>
        <authorList>
            <person name="Yuan M."/>
            <person name="Chen M."/>
            <person name="Zhang W."/>
            <person name="Lu W."/>
            <person name="Wang J."/>
            <person name="Yang M."/>
            <person name="Zhao P."/>
            <person name="Tang R."/>
            <person name="Li X."/>
            <person name="Hao Y."/>
            <person name="Zhou Z."/>
            <person name="Zhan Y."/>
            <person name="Yu H."/>
            <person name="Teng C."/>
            <person name="Yan Y."/>
            <person name="Ping S."/>
            <person name="Wang Y."/>
            <person name="Lin M."/>
        </authorList>
    </citation>
    <scope>NUCLEOTIDE SEQUENCE [LARGE SCALE GENOMIC DNA]</scope>
    <source>
        <strain evidence="1 2">I-0</strain>
    </source>
</reference>
<proteinExistence type="predicted"/>
<evidence type="ECO:0000313" key="1">
    <source>
        <dbReference type="EMBL" id="AFD25368.1"/>
    </source>
</evidence>
<dbReference type="HOGENOM" id="CLU_3327127_0_0_0"/>
<name>H8GTP0_DEIGI</name>
<keyword evidence="2" id="KW-1185">Reference proteome</keyword>
<dbReference type="KEGG" id="dgo:DGo_CA1441"/>
<dbReference type="Proteomes" id="UP000007575">
    <property type="component" value="Chromosome"/>
</dbReference>
<protein>
    <submittedName>
        <fullName evidence="1">Uncharacterized protein</fullName>
    </submittedName>
</protein>
<dbReference type="EMBL" id="CP002191">
    <property type="protein sequence ID" value="AFD25368.1"/>
    <property type="molecule type" value="Genomic_DNA"/>
</dbReference>
<evidence type="ECO:0000313" key="2">
    <source>
        <dbReference type="Proteomes" id="UP000007575"/>
    </source>
</evidence>
<sequence>MIKWRPHGRRQQQGQIITVRIAEETASNAGEDRHRHGG</sequence>
<gene>
    <name evidence="1" type="ordered locus">DGo_CA1441</name>
</gene>
<organism evidence="1 2">
    <name type="scientific">Deinococcus gobiensis (strain DSM 21396 / JCM 16679 / CGMCC 1.7299 / I-0)</name>
    <dbReference type="NCBI Taxonomy" id="745776"/>
    <lineage>
        <taxon>Bacteria</taxon>
        <taxon>Thermotogati</taxon>
        <taxon>Deinococcota</taxon>
        <taxon>Deinococci</taxon>
        <taxon>Deinococcales</taxon>
        <taxon>Deinococcaceae</taxon>
        <taxon>Deinococcus</taxon>
    </lineage>
</organism>